<feature type="domain" description="Transposase (putative) gypsy type" evidence="2">
    <location>
        <begin position="65"/>
        <end position="127"/>
    </location>
</feature>
<name>A0A9K3NK38_HELAN</name>
<organism evidence="3 4">
    <name type="scientific">Helianthus annuus</name>
    <name type="common">Common sunflower</name>
    <dbReference type="NCBI Taxonomy" id="4232"/>
    <lineage>
        <taxon>Eukaryota</taxon>
        <taxon>Viridiplantae</taxon>
        <taxon>Streptophyta</taxon>
        <taxon>Embryophyta</taxon>
        <taxon>Tracheophyta</taxon>
        <taxon>Spermatophyta</taxon>
        <taxon>Magnoliopsida</taxon>
        <taxon>eudicotyledons</taxon>
        <taxon>Gunneridae</taxon>
        <taxon>Pentapetalae</taxon>
        <taxon>asterids</taxon>
        <taxon>campanulids</taxon>
        <taxon>Asterales</taxon>
        <taxon>Asteraceae</taxon>
        <taxon>Asteroideae</taxon>
        <taxon>Heliantheae alliance</taxon>
        <taxon>Heliantheae</taxon>
        <taxon>Helianthus</taxon>
    </lineage>
</organism>
<evidence type="ECO:0000313" key="3">
    <source>
        <dbReference type="EMBL" id="KAF5802448.1"/>
    </source>
</evidence>
<evidence type="ECO:0000256" key="1">
    <source>
        <dbReference type="SAM" id="MobiDB-lite"/>
    </source>
</evidence>
<accession>A0A9K3NK38</accession>
<dbReference type="EMBL" id="MNCJ02000321">
    <property type="protein sequence ID" value="KAF5802448.1"/>
    <property type="molecule type" value="Genomic_DNA"/>
</dbReference>
<sequence>MSTIDHYKDSTEEMAAELPSLKWSRATFDGLIRNLRFLENWGARYPDEGQTAADAPAGYMTLFWDFFSAGNFCLPVTKFFLEILEYYKFHISQMHPIGMVRVRHFDFVCRTMHIEPTVPRFRVFHKMHYSQGFCSFEQRASAKKILLQPPKFFHDWKHKFFFIKVGVIPMRMIFRGKEDVPTETIQTPVDENWEGGKMTTLPKKPDEELWYHRIVKNFVLPRENDLSAQPAAGAGEPSNLGIGLEKKRRAPATTTAPKKSDAEKAQPSKVKNVGGEKKGMRRSSDSWCDYVVVSDSLEGLAPSVIRRPKPEPKDTADIPPSNPDDPIDLESSPERLVRRKAGKTK</sequence>
<proteinExistence type="predicted"/>
<gene>
    <name evidence="3" type="ORF">HanXRQr2_Chr06g0259591</name>
</gene>
<evidence type="ECO:0000259" key="2">
    <source>
        <dbReference type="Pfam" id="PF04195"/>
    </source>
</evidence>
<comment type="caution">
    <text evidence="3">The sequence shown here is derived from an EMBL/GenBank/DDBJ whole genome shotgun (WGS) entry which is preliminary data.</text>
</comment>
<dbReference type="PANTHER" id="PTHR31099:SF49">
    <property type="entry name" value="MYOSIN HEAVY CHAIN-LIKE PROTEIN"/>
    <property type="match status" value="1"/>
</dbReference>
<keyword evidence="4" id="KW-1185">Reference proteome</keyword>
<protein>
    <recommendedName>
        <fullName evidence="2">Transposase (putative) gypsy type domain-containing protein</fullName>
    </recommendedName>
</protein>
<reference evidence="3" key="2">
    <citation type="submission" date="2020-06" db="EMBL/GenBank/DDBJ databases">
        <title>Helianthus annuus Genome sequencing and assembly Release 2.</title>
        <authorList>
            <person name="Gouzy J."/>
            <person name="Langlade N."/>
            <person name="Munos S."/>
        </authorList>
    </citation>
    <scope>NUCLEOTIDE SEQUENCE</scope>
    <source>
        <tissue evidence="3">Leaves</tissue>
    </source>
</reference>
<dbReference type="Pfam" id="PF04195">
    <property type="entry name" value="Transposase_28"/>
    <property type="match status" value="1"/>
</dbReference>
<dbReference type="PANTHER" id="PTHR31099">
    <property type="entry name" value="OS06G0165300 PROTEIN"/>
    <property type="match status" value="1"/>
</dbReference>
<dbReference type="Proteomes" id="UP000215914">
    <property type="component" value="Unassembled WGS sequence"/>
</dbReference>
<feature type="region of interest" description="Disordered" evidence="1">
    <location>
        <begin position="299"/>
        <end position="345"/>
    </location>
</feature>
<dbReference type="Gramene" id="mRNA:HanXRQr2_Chr06g0259591">
    <property type="protein sequence ID" value="mRNA:HanXRQr2_Chr06g0259591"/>
    <property type="gene ID" value="HanXRQr2_Chr06g0259591"/>
</dbReference>
<feature type="compositionally biased region" description="Basic and acidic residues" evidence="1">
    <location>
        <begin position="274"/>
        <end position="284"/>
    </location>
</feature>
<evidence type="ECO:0000313" key="4">
    <source>
        <dbReference type="Proteomes" id="UP000215914"/>
    </source>
</evidence>
<dbReference type="InterPro" id="IPR007321">
    <property type="entry name" value="Transposase_28"/>
</dbReference>
<reference evidence="3" key="1">
    <citation type="journal article" date="2017" name="Nature">
        <title>The sunflower genome provides insights into oil metabolism, flowering and Asterid evolution.</title>
        <authorList>
            <person name="Badouin H."/>
            <person name="Gouzy J."/>
            <person name="Grassa C.J."/>
            <person name="Murat F."/>
            <person name="Staton S.E."/>
            <person name="Cottret L."/>
            <person name="Lelandais-Briere C."/>
            <person name="Owens G.L."/>
            <person name="Carrere S."/>
            <person name="Mayjonade B."/>
            <person name="Legrand L."/>
            <person name="Gill N."/>
            <person name="Kane N.C."/>
            <person name="Bowers J.E."/>
            <person name="Hubner S."/>
            <person name="Bellec A."/>
            <person name="Berard A."/>
            <person name="Berges H."/>
            <person name="Blanchet N."/>
            <person name="Boniface M.C."/>
            <person name="Brunel D."/>
            <person name="Catrice O."/>
            <person name="Chaidir N."/>
            <person name="Claudel C."/>
            <person name="Donnadieu C."/>
            <person name="Faraut T."/>
            <person name="Fievet G."/>
            <person name="Helmstetter N."/>
            <person name="King M."/>
            <person name="Knapp S.J."/>
            <person name="Lai Z."/>
            <person name="Le Paslier M.C."/>
            <person name="Lippi Y."/>
            <person name="Lorenzon L."/>
            <person name="Mandel J.R."/>
            <person name="Marage G."/>
            <person name="Marchand G."/>
            <person name="Marquand E."/>
            <person name="Bret-Mestries E."/>
            <person name="Morien E."/>
            <person name="Nambeesan S."/>
            <person name="Nguyen T."/>
            <person name="Pegot-Espagnet P."/>
            <person name="Pouilly N."/>
            <person name="Raftis F."/>
            <person name="Sallet E."/>
            <person name="Schiex T."/>
            <person name="Thomas J."/>
            <person name="Vandecasteele C."/>
            <person name="Vares D."/>
            <person name="Vear F."/>
            <person name="Vautrin S."/>
            <person name="Crespi M."/>
            <person name="Mangin B."/>
            <person name="Burke J.M."/>
            <person name="Salse J."/>
            <person name="Munos S."/>
            <person name="Vincourt P."/>
            <person name="Rieseberg L.H."/>
            <person name="Langlade N.B."/>
        </authorList>
    </citation>
    <scope>NUCLEOTIDE SEQUENCE</scope>
    <source>
        <tissue evidence="3">Leaves</tissue>
    </source>
</reference>
<dbReference type="AlphaFoldDB" id="A0A9K3NK38"/>
<feature type="region of interest" description="Disordered" evidence="1">
    <location>
        <begin position="228"/>
        <end position="285"/>
    </location>
</feature>